<feature type="domain" description="Thymidylate synthase/dCMP hydroxymethylase" evidence="3">
    <location>
        <begin position="89"/>
        <end position="203"/>
    </location>
</feature>
<evidence type="ECO:0000256" key="2">
    <source>
        <dbReference type="ARBA" id="ARBA00022679"/>
    </source>
</evidence>
<dbReference type="Gene3D" id="3.30.572.10">
    <property type="entry name" value="Thymidylate synthase/dCMP hydroxymethylase domain"/>
    <property type="match status" value="1"/>
</dbReference>
<evidence type="ECO:0000313" key="4">
    <source>
        <dbReference type="EMBL" id="MEB3513247.1"/>
    </source>
</evidence>
<protein>
    <submittedName>
        <fullName evidence="4">Thymidylate synthase</fullName>
    </submittedName>
</protein>
<dbReference type="Proteomes" id="UP001348098">
    <property type="component" value="Unassembled WGS sequence"/>
</dbReference>
<reference evidence="4 5" key="1">
    <citation type="submission" date="2023-12" db="EMBL/GenBank/DDBJ databases">
        <title>novel species in genus Nocarida.</title>
        <authorList>
            <person name="Li Z."/>
        </authorList>
    </citation>
    <scope>NUCLEOTIDE SEQUENCE [LARGE SCALE GENOMIC DNA]</scope>
    <source>
        <strain evidence="4 5">CDC186</strain>
    </source>
</reference>
<proteinExistence type="predicted"/>
<comment type="caution">
    <text evidence="4">The sequence shown here is derived from an EMBL/GenBank/DDBJ whole genome shotgun (WGS) entry which is preliminary data.</text>
</comment>
<dbReference type="PANTHER" id="PTHR11548:SF1">
    <property type="entry name" value="THYMIDYLATE SYNTHASE 1"/>
    <property type="match status" value="1"/>
</dbReference>
<gene>
    <name evidence="4" type="ORF">U3653_24740</name>
</gene>
<keyword evidence="2" id="KW-0808">Transferase</keyword>
<dbReference type="EMBL" id="JAYKYQ010000011">
    <property type="protein sequence ID" value="MEB3513247.1"/>
    <property type="molecule type" value="Genomic_DNA"/>
</dbReference>
<keyword evidence="5" id="KW-1185">Reference proteome</keyword>
<evidence type="ECO:0000313" key="5">
    <source>
        <dbReference type="Proteomes" id="UP001348098"/>
    </source>
</evidence>
<dbReference type="RefSeq" id="WP_195082430.1">
    <property type="nucleotide sequence ID" value="NZ_JAYESH010000004.1"/>
</dbReference>
<organism evidence="4 5">
    <name type="scientific">Nocardia implantans</name>
    <dbReference type="NCBI Taxonomy" id="3108168"/>
    <lineage>
        <taxon>Bacteria</taxon>
        <taxon>Bacillati</taxon>
        <taxon>Actinomycetota</taxon>
        <taxon>Actinomycetes</taxon>
        <taxon>Mycobacteriales</taxon>
        <taxon>Nocardiaceae</taxon>
        <taxon>Nocardia</taxon>
    </lineage>
</organism>
<name>A0ABU6B100_9NOCA</name>
<sequence length="324" mass="35573">MTDALACLLEGGQLVQTSGGKAWRELLGFSTGMSRPRCRIFIPATGSFDLIGAVSRFVWMMRGDEATSTIAYYVPPAANYSPDGLTLPGSNYGHRLRRSLPGVDQIDGVIARLRESPQTRQAGTVIWNPMDAVREAIDVPCAMGTLYHARVDGLIATTMMRSNKPLTLMPFNFFEFSMLGEMIAAETGTPFDSYRHWIAAMQLPEPDVARAGALLGGESYSVEMPVMPTDPAPLQQVRQLCLAEEQVRTASSLSEMMTCLARAEDLLHPYWMALLGVLSVRWLDRHGEHQHAQRVLSGLPNHFGDPLTVARARRLLADAGKAGR</sequence>
<evidence type="ECO:0000259" key="3">
    <source>
        <dbReference type="Pfam" id="PF00303"/>
    </source>
</evidence>
<keyword evidence="1" id="KW-0489">Methyltransferase</keyword>
<dbReference type="InterPro" id="IPR023451">
    <property type="entry name" value="Thymidate_synth/dCMP_Mease_dom"/>
</dbReference>
<dbReference type="InterPro" id="IPR045097">
    <property type="entry name" value="Thymidate_synth/dCMP_Mease"/>
</dbReference>
<accession>A0ABU6B100</accession>
<dbReference type="Pfam" id="PF00303">
    <property type="entry name" value="Thymidylat_synt"/>
    <property type="match status" value="1"/>
</dbReference>
<evidence type="ECO:0000256" key="1">
    <source>
        <dbReference type="ARBA" id="ARBA00022603"/>
    </source>
</evidence>
<dbReference type="SUPFAM" id="SSF55831">
    <property type="entry name" value="Thymidylate synthase/dCMP hydroxymethylase"/>
    <property type="match status" value="1"/>
</dbReference>
<dbReference type="InterPro" id="IPR036926">
    <property type="entry name" value="Thymidate_synth/dCMP_Mease_sf"/>
</dbReference>
<dbReference type="PANTHER" id="PTHR11548">
    <property type="entry name" value="THYMIDYLATE SYNTHASE 1"/>
    <property type="match status" value="1"/>
</dbReference>